<keyword evidence="2" id="KW-1185">Reference proteome</keyword>
<accession>A0ACB9QG98</accession>
<reference evidence="2" key="1">
    <citation type="journal article" date="2023" name="Front. Plant Sci.">
        <title>Chromosomal-level genome assembly of Melastoma candidum provides insights into trichome evolution.</title>
        <authorList>
            <person name="Zhong Y."/>
            <person name="Wu W."/>
            <person name="Sun C."/>
            <person name="Zou P."/>
            <person name="Liu Y."/>
            <person name="Dai S."/>
            <person name="Zhou R."/>
        </authorList>
    </citation>
    <scope>NUCLEOTIDE SEQUENCE [LARGE SCALE GENOMIC DNA]</scope>
</reference>
<organism evidence="1 2">
    <name type="scientific">Melastoma candidum</name>
    <dbReference type="NCBI Taxonomy" id="119954"/>
    <lineage>
        <taxon>Eukaryota</taxon>
        <taxon>Viridiplantae</taxon>
        <taxon>Streptophyta</taxon>
        <taxon>Embryophyta</taxon>
        <taxon>Tracheophyta</taxon>
        <taxon>Spermatophyta</taxon>
        <taxon>Magnoliopsida</taxon>
        <taxon>eudicotyledons</taxon>
        <taxon>Gunneridae</taxon>
        <taxon>Pentapetalae</taxon>
        <taxon>rosids</taxon>
        <taxon>malvids</taxon>
        <taxon>Myrtales</taxon>
        <taxon>Melastomataceae</taxon>
        <taxon>Melastomatoideae</taxon>
        <taxon>Melastomateae</taxon>
        <taxon>Melastoma</taxon>
    </lineage>
</organism>
<proteinExistence type="predicted"/>
<gene>
    <name evidence="1" type="ORF">MLD38_021414</name>
</gene>
<evidence type="ECO:0000313" key="1">
    <source>
        <dbReference type="EMBL" id="KAI4365430.1"/>
    </source>
</evidence>
<comment type="caution">
    <text evidence="1">The sequence shown here is derived from an EMBL/GenBank/DDBJ whole genome shotgun (WGS) entry which is preliminary data.</text>
</comment>
<name>A0ACB9QG98_9MYRT</name>
<dbReference type="EMBL" id="CM042885">
    <property type="protein sequence ID" value="KAI4365430.1"/>
    <property type="molecule type" value="Genomic_DNA"/>
</dbReference>
<sequence>MEILLSAFCLYLLWVSYKIYRTFLANRGQPALPPGPPPLPVIGNLLSLSRLPHRSLHNLSLTYGPILKLSLGRVTTVVVSSPSLAREILQTHDSCFSNRFVPDALTALDHHHLGLGFLPISPLFKTLRKICNTHVFSARKLDGNRHLHREQVRQLIEEVAACVPDGRAVNIGEASFQTTLNLLANTVFSVNMAAFNSNLIAELKELVKNLLTDAGKPNVADYFPVLKRWDPQGMRRKMEANYGRLFVILDEMVGKRTEARMESGEQRQGDLLETLLEICQGSEAEVNIVVIKHLILDFFVAGTDTTTNTLEWAMTELLLNPEKLSKVQYELRNVIDHGQLVEESDLNRLPYLQAVIKETFRLHPAAPLLIPRIAGEDKPVGGYLIPKGAQVLVNVWAMGRDPCIWGKTAGEFIPERFLGSEIDLKGHHFELLPFGSGRRICPGLPLAVRMLHMMLGSLLSNFDWKLEDRIAIDTDEHFGLSVQKAQPLKAVPMLLPKNPIII</sequence>
<dbReference type="Proteomes" id="UP001057402">
    <property type="component" value="Chromosome 6"/>
</dbReference>
<evidence type="ECO:0000313" key="2">
    <source>
        <dbReference type="Proteomes" id="UP001057402"/>
    </source>
</evidence>
<protein>
    <submittedName>
        <fullName evidence="1">Uncharacterized protein</fullName>
    </submittedName>
</protein>